<comment type="caution">
    <text evidence="2">The sequence shown here is derived from an EMBL/GenBank/DDBJ whole genome shotgun (WGS) entry which is preliminary data.</text>
</comment>
<sequence>MEMGSCPMVDRGLLRTSHSSTLGELELPYPDLESQRARNRLESKGVESETEGIGFQPAIEPKRQKTK</sequence>
<evidence type="ECO:0000313" key="3">
    <source>
        <dbReference type="Proteomes" id="UP000094527"/>
    </source>
</evidence>
<feature type="compositionally biased region" description="Basic and acidic residues" evidence="1">
    <location>
        <begin position="33"/>
        <end position="47"/>
    </location>
</feature>
<protein>
    <submittedName>
        <fullName evidence="2">Uncharacterized protein</fullName>
    </submittedName>
</protein>
<feature type="region of interest" description="Disordered" evidence="1">
    <location>
        <begin position="1"/>
        <end position="67"/>
    </location>
</feature>
<gene>
    <name evidence="2" type="ORF">Ocin01_09757</name>
</gene>
<proteinExistence type="predicted"/>
<evidence type="ECO:0000256" key="1">
    <source>
        <dbReference type="SAM" id="MobiDB-lite"/>
    </source>
</evidence>
<name>A0A1D2MUZ6_ORCCI</name>
<keyword evidence="3" id="KW-1185">Reference proteome</keyword>
<dbReference type="Proteomes" id="UP000094527">
    <property type="component" value="Unassembled WGS sequence"/>
</dbReference>
<accession>A0A1D2MUZ6</accession>
<dbReference type="AlphaFoldDB" id="A0A1D2MUZ6"/>
<organism evidence="2 3">
    <name type="scientific">Orchesella cincta</name>
    <name type="common">Springtail</name>
    <name type="synonym">Podura cincta</name>
    <dbReference type="NCBI Taxonomy" id="48709"/>
    <lineage>
        <taxon>Eukaryota</taxon>
        <taxon>Metazoa</taxon>
        <taxon>Ecdysozoa</taxon>
        <taxon>Arthropoda</taxon>
        <taxon>Hexapoda</taxon>
        <taxon>Collembola</taxon>
        <taxon>Entomobryomorpha</taxon>
        <taxon>Entomobryoidea</taxon>
        <taxon>Orchesellidae</taxon>
        <taxon>Orchesellinae</taxon>
        <taxon>Orchesella</taxon>
    </lineage>
</organism>
<reference evidence="2 3" key="1">
    <citation type="journal article" date="2016" name="Genome Biol. Evol.">
        <title>Gene Family Evolution Reflects Adaptation to Soil Environmental Stressors in the Genome of the Collembolan Orchesella cincta.</title>
        <authorList>
            <person name="Faddeeva-Vakhrusheva A."/>
            <person name="Derks M.F."/>
            <person name="Anvar S.Y."/>
            <person name="Agamennone V."/>
            <person name="Suring W."/>
            <person name="Smit S."/>
            <person name="van Straalen N.M."/>
            <person name="Roelofs D."/>
        </authorList>
    </citation>
    <scope>NUCLEOTIDE SEQUENCE [LARGE SCALE GENOMIC DNA]</scope>
    <source>
        <tissue evidence="2">Mixed pool</tissue>
    </source>
</reference>
<evidence type="ECO:0000313" key="2">
    <source>
        <dbReference type="EMBL" id="ODM96920.1"/>
    </source>
</evidence>
<dbReference type="EMBL" id="LJIJ01000488">
    <property type="protein sequence ID" value="ODM96920.1"/>
    <property type="molecule type" value="Genomic_DNA"/>
</dbReference>